<accession>A0ABQ2KE34</accession>
<organism evidence="1 2">
    <name type="scientific">Agrococcus terreus</name>
    <dbReference type="NCBI Taxonomy" id="574649"/>
    <lineage>
        <taxon>Bacteria</taxon>
        <taxon>Bacillati</taxon>
        <taxon>Actinomycetota</taxon>
        <taxon>Actinomycetes</taxon>
        <taxon>Micrococcales</taxon>
        <taxon>Microbacteriaceae</taxon>
        <taxon>Agrococcus</taxon>
    </lineage>
</organism>
<gene>
    <name evidence="1" type="ORF">GCM10010968_00480</name>
</gene>
<reference evidence="2" key="1">
    <citation type="journal article" date="2019" name="Int. J. Syst. Evol. Microbiol.">
        <title>The Global Catalogue of Microorganisms (GCM) 10K type strain sequencing project: providing services to taxonomists for standard genome sequencing and annotation.</title>
        <authorList>
            <consortium name="The Broad Institute Genomics Platform"/>
            <consortium name="The Broad Institute Genome Sequencing Center for Infectious Disease"/>
            <person name="Wu L."/>
            <person name="Ma J."/>
        </authorList>
    </citation>
    <scope>NUCLEOTIDE SEQUENCE [LARGE SCALE GENOMIC DNA]</scope>
    <source>
        <strain evidence="2">CGMCC 1.6960</strain>
    </source>
</reference>
<evidence type="ECO:0008006" key="3">
    <source>
        <dbReference type="Google" id="ProtNLM"/>
    </source>
</evidence>
<evidence type="ECO:0000313" key="2">
    <source>
        <dbReference type="Proteomes" id="UP000626982"/>
    </source>
</evidence>
<evidence type="ECO:0000313" key="1">
    <source>
        <dbReference type="EMBL" id="GGN76767.1"/>
    </source>
</evidence>
<dbReference type="RefSeq" id="WP_188714790.1">
    <property type="nucleotide sequence ID" value="NZ_BAABBD010000001.1"/>
</dbReference>
<name>A0ABQ2KE34_9MICO</name>
<dbReference type="EMBL" id="BMLM01000001">
    <property type="protein sequence ID" value="GGN76767.1"/>
    <property type="molecule type" value="Genomic_DNA"/>
</dbReference>
<dbReference type="Proteomes" id="UP000626982">
    <property type="component" value="Unassembled WGS sequence"/>
</dbReference>
<keyword evidence="2" id="KW-1185">Reference proteome</keyword>
<comment type="caution">
    <text evidence="1">The sequence shown here is derived from an EMBL/GenBank/DDBJ whole genome shotgun (WGS) entry which is preliminary data.</text>
</comment>
<sequence>MDETIGDSGHTLEQLSAYFDAGRVPRIAAIEEDAECRAVLASMERLSRLTREMTDEDARPVDAPWVERVLSVVRSEVRAGRDLPIRAIDERTETTVTEGALRELVRRAGDGVEGVLVGRVALRLDDGALDVRLTLGVRFGAPMRTRADEVRAAVHAALAPHTPAPLRQVDVVVDDVFEIEE</sequence>
<proteinExistence type="predicted"/>
<protein>
    <recommendedName>
        <fullName evidence="3">Asp23/Gls24 family envelope stress response protein</fullName>
    </recommendedName>
</protein>